<dbReference type="PANTHER" id="PTHR47815:SF1">
    <property type="entry name" value="UNIVERSAL STRESS PROTEIN A FAMILY PROTEIN C25B2.10"/>
    <property type="match status" value="1"/>
</dbReference>
<evidence type="ECO:0000256" key="1">
    <source>
        <dbReference type="SAM" id="MobiDB-lite"/>
    </source>
</evidence>
<feature type="compositionally biased region" description="Basic residues" evidence="1">
    <location>
        <begin position="195"/>
        <end position="208"/>
    </location>
</feature>
<sequence>MVNVHLPSMLVVGTKGKSNQGMQGMWNTRHSFSKYCLERSPIPVVVVRPDEVRQKKKDKRSRDPSRSSYGQILAATHGVHESEIMDDAVMLATATQLSSADEASQVAKALALPAEFDPTIKGIALKSHSLHRPSIVLTANPSNPGPTTASDETQEAAGNESGADSGPDDDDDDDDDDTHDLRPGGPPQELDPLKKKSFTKWRLAKQRR</sequence>
<dbReference type="AlphaFoldDB" id="A0A9P1MD67"/>
<reference evidence="2" key="1">
    <citation type="submission" date="2022-11" db="EMBL/GenBank/DDBJ databases">
        <authorList>
            <person name="Scott C."/>
            <person name="Bruce N."/>
        </authorList>
    </citation>
    <scope>NUCLEOTIDE SEQUENCE</scope>
</reference>
<organism evidence="2 3">
    <name type="scientific">Parascedosporium putredinis</name>
    <dbReference type="NCBI Taxonomy" id="1442378"/>
    <lineage>
        <taxon>Eukaryota</taxon>
        <taxon>Fungi</taxon>
        <taxon>Dikarya</taxon>
        <taxon>Ascomycota</taxon>
        <taxon>Pezizomycotina</taxon>
        <taxon>Sordariomycetes</taxon>
        <taxon>Hypocreomycetidae</taxon>
        <taxon>Microascales</taxon>
        <taxon>Microascaceae</taxon>
        <taxon>Parascedosporium</taxon>
    </lineage>
</organism>
<dbReference type="OrthoDB" id="843225at2759"/>
<comment type="caution">
    <text evidence="2">The sequence shown here is derived from an EMBL/GenBank/DDBJ whole genome shotgun (WGS) entry which is preliminary data.</text>
</comment>
<feature type="region of interest" description="Disordered" evidence="1">
    <location>
        <begin position="135"/>
        <end position="208"/>
    </location>
</feature>
<accession>A0A9P1MD67</accession>
<feature type="compositionally biased region" description="Polar residues" evidence="1">
    <location>
        <begin position="137"/>
        <end position="151"/>
    </location>
</feature>
<evidence type="ECO:0000313" key="3">
    <source>
        <dbReference type="Proteomes" id="UP000838763"/>
    </source>
</evidence>
<gene>
    <name evidence="2" type="ORF">PPNO1_LOCUS8685</name>
</gene>
<name>A0A9P1MD67_9PEZI</name>
<proteinExistence type="predicted"/>
<feature type="compositionally biased region" description="Acidic residues" evidence="1">
    <location>
        <begin position="166"/>
        <end position="178"/>
    </location>
</feature>
<dbReference type="Gene3D" id="3.40.50.12370">
    <property type="match status" value="1"/>
</dbReference>
<protein>
    <recommendedName>
        <fullName evidence="4">UspA domain-containing protein</fullName>
    </recommendedName>
</protein>
<dbReference type="PANTHER" id="PTHR47815">
    <property type="entry name" value="UNIVERSAL STRESS PROTEIN A FAMILY PROTEIN C25B2.10"/>
    <property type="match status" value="1"/>
</dbReference>
<evidence type="ECO:0000313" key="2">
    <source>
        <dbReference type="EMBL" id="CAI4219114.1"/>
    </source>
</evidence>
<evidence type="ECO:0008006" key="4">
    <source>
        <dbReference type="Google" id="ProtNLM"/>
    </source>
</evidence>
<feature type="region of interest" description="Disordered" evidence="1">
    <location>
        <begin position="52"/>
        <end position="71"/>
    </location>
</feature>
<keyword evidence="3" id="KW-1185">Reference proteome</keyword>
<dbReference type="EMBL" id="CALLCH030000019">
    <property type="protein sequence ID" value="CAI4219114.1"/>
    <property type="molecule type" value="Genomic_DNA"/>
</dbReference>
<dbReference type="Proteomes" id="UP000838763">
    <property type="component" value="Unassembled WGS sequence"/>
</dbReference>